<keyword evidence="3 10" id="KW-0349">Heme</keyword>
<dbReference type="HOGENOM" id="CLU_048602_1_1_1"/>
<dbReference type="InterPro" id="IPR000511">
    <property type="entry name" value="Holocyt_c/c1_synthase"/>
</dbReference>
<reference evidence="12 13" key="1">
    <citation type="journal article" date="2013" name="Plant Cell">
        <title>The transition from a phytopathogenic smut ancestor to an anamorphic biocontrol agent deciphered by comparative whole-genome analysis.</title>
        <authorList>
            <person name="Lefebvre F."/>
            <person name="Joly D.L."/>
            <person name="Labbe C."/>
            <person name="Teichmann B."/>
            <person name="Linning R."/>
            <person name="Belzile F."/>
            <person name="Bakkeren G."/>
            <person name="Belanger R.R."/>
        </authorList>
    </citation>
    <scope>NUCLEOTIDE SEQUENCE [LARGE SCALE GENOMIC DNA]</scope>
    <source>
        <strain evidence="12 13">PF-1</strain>
    </source>
</reference>
<dbReference type="EMBL" id="KE361636">
    <property type="protein sequence ID" value="EPQ28094.1"/>
    <property type="molecule type" value="Genomic_DNA"/>
</dbReference>
<evidence type="ECO:0000256" key="8">
    <source>
        <dbReference type="ARBA" id="ARBA00023136"/>
    </source>
</evidence>
<keyword evidence="7 10" id="KW-0496">Mitochondrion</keyword>
<evidence type="ECO:0000256" key="7">
    <source>
        <dbReference type="ARBA" id="ARBA00023128"/>
    </source>
</evidence>
<evidence type="ECO:0000256" key="4">
    <source>
        <dbReference type="ARBA" id="ARBA00022723"/>
    </source>
</evidence>
<dbReference type="EC" id="4.4.1.17" evidence="10"/>
<keyword evidence="8 10" id="KW-0472">Membrane</keyword>
<dbReference type="PANTHER" id="PTHR12743:SF0">
    <property type="entry name" value="HOLOCYTOCHROME C-TYPE SYNTHASE"/>
    <property type="match status" value="1"/>
</dbReference>
<keyword evidence="4 10" id="KW-0479">Metal-binding</keyword>
<dbReference type="PROSITE" id="PS00822">
    <property type="entry name" value="CYTO_HEME_LYASE_2"/>
    <property type="match status" value="1"/>
</dbReference>
<proteinExistence type="inferred from homology"/>
<dbReference type="RefSeq" id="XP_007880137.1">
    <property type="nucleotide sequence ID" value="XM_007881946.1"/>
</dbReference>
<dbReference type="Proteomes" id="UP000053664">
    <property type="component" value="Unassembled WGS sequence"/>
</dbReference>
<dbReference type="OrthoDB" id="4243at2759"/>
<evidence type="ECO:0000313" key="12">
    <source>
        <dbReference type="EMBL" id="EPQ28094.1"/>
    </source>
</evidence>
<feature type="region of interest" description="Disordered" evidence="11">
    <location>
        <begin position="1"/>
        <end position="138"/>
    </location>
</feature>
<evidence type="ECO:0000256" key="9">
    <source>
        <dbReference type="ARBA" id="ARBA00023239"/>
    </source>
</evidence>
<gene>
    <name evidence="12" type="ORF">PFL1_04421</name>
</gene>
<dbReference type="Pfam" id="PF01265">
    <property type="entry name" value="Cyto_heme_lyase"/>
    <property type="match status" value="1"/>
</dbReference>
<dbReference type="GO" id="GO:0004408">
    <property type="term" value="F:holocytochrome-c synthase activity"/>
    <property type="evidence" value="ECO:0007669"/>
    <property type="project" value="UniProtKB-EC"/>
</dbReference>
<feature type="compositionally biased region" description="Basic and acidic residues" evidence="11">
    <location>
        <begin position="79"/>
        <end position="95"/>
    </location>
</feature>
<protein>
    <recommendedName>
        <fullName evidence="10">Holocytochrome c-type synthase</fullName>
        <ecNumber evidence="10">4.4.1.17</ecNumber>
    </recommendedName>
</protein>
<evidence type="ECO:0000256" key="3">
    <source>
        <dbReference type="ARBA" id="ARBA00022617"/>
    </source>
</evidence>
<evidence type="ECO:0000256" key="11">
    <source>
        <dbReference type="SAM" id="MobiDB-lite"/>
    </source>
</evidence>
<comment type="similarity">
    <text evidence="2 10">Belongs to the cytochrome c-type heme lyase family.</text>
</comment>
<dbReference type="KEGG" id="pfp:PFL1_04421"/>
<keyword evidence="9 10" id="KW-0456">Lyase</keyword>
<evidence type="ECO:0000256" key="5">
    <source>
        <dbReference type="ARBA" id="ARBA00022792"/>
    </source>
</evidence>
<dbReference type="AlphaFoldDB" id="A0A061H6K8"/>
<organism evidence="12 13">
    <name type="scientific">Pseudozyma flocculosa PF-1</name>
    <dbReference type="NCBI Taxonomy" id="1277687"/>
    <lineage>
        <taxon>Eukaryota</taxon>
        <taxon>Fungi</taxon>
        <taxon>Dikarya</taxon>
        <taxon>Basidiomycota</taxon>
        <taxon>Ustilaginomycotina</taxon>
        <taxon>Ustilaginomycetes</taxon>
        <taxon>Ustilaginales</taxon>
        <taxon>Ustilaginaceae</taxon>
        <taxon>Pseudozyma</taxon>
    </lineage>
</organism>
<sequence>MWPFASSSASSSTQQLEANTDKCPVDHETRLAWLAANPGASHPFAAGASSTSQPSSSSASPAAAAASTSASASATRPTSRADVEDLSRLSAEREVSSIPRHFASPSPTPSTTNLAPTTDNGGETAATAASREGSDEPNWVYPSPLQFYNAMKRKSQNPQVEDMDIVVPIHNAVNEEAWRRIMVWEALRSGSSPDAAAARSTANGTGPNDVKLLNFQGRPRDLTWRAWFRTLAGYAPPFDRHDWTIVRGGNDEERMRYIIDFYGGRSIPSPGPSGDAANGLVKAGGGGGVGGQGVSFFLDVRPAPDSVEGITMRAKRMWRKWALGTDDLGVGPQRRPTTLR</sequence>
<comment type="subcellular location">
    <subcellularLocation>
        <location evidence="1 10">Mitochondrion inner membrane</location>
    </subcellularLocation>
</comment>
<keyword evidence="5 10" id="KW-0999">Mitochondrion inner membrane</keyword>
<dbReference type="PANTHER" id="PTHR12743">
    <property type="entry name" value="CYTOCHROME C1 HEME LYASE"/>
    <property type="match status" value="1"/>
</dbReference>
<dbReference type="GO" id="GO:0005743">
    <property type="term" value="C:mitochondrial inner membrane"/>
    <property type="evidence" value="ECO:0007669"/>
    <property type="project" value="UniProtKB-SubCell"/>
</dbReference>
<feature type="compositionally biased region" description="Low complexity" evidence="11">
    <location>
        <begin position="1"/>
        <end position="12"/>
    </location>
</feature>
<evidence type="ECO:0000256" key="2">
    <source>
        <dbReference type="ARBA" id="ARBA00007255"/>
    </source>
</evidence>
<evidence type="ECO:0000256" key="1">
    <source>
        <dbReference type="ARBA" id="ARBA00004273"/>
    </source>
</evidence>
<dbReference type="GeneID" id="19318525"/>
<accession>A0A061H6K8</accession>
<comment type="function">
    <text evidence="10">Lyase that catalyzes the covalent linking of the heme group to the cytochrome C apoprotein to produce the mature functional cytochrome.</text>
</comment>
<dbReference type="GO" id="GO:0046872">
    <property type="term" value="F:metal ion binding"/>
    <property type="evidence" value="ECO:0007669"/>
    <property type="project" value="UniProtKB-KW"/>
</dbReference>
<name>A0A061H6K8_9BASI</name>
<evidence type="ECO:0000256" key="10">
    <source>
        <dbReference type="RuleBase" id="RU363130"/>
    </source>
</evidence>
<feature type="compositionally biased region" description="Low complexity" evidence="11">
    <location>
        <begin position="45"/>
        <end position="78"/>
    </location>
</feature>
<keyword evidence="6 10" id="KW-0408">Iron</keyword>
<dbReference type="eggNOG" id="KOG3996">
    <property type="taxonomic scope" value="Eukaryota"/>
</dbReference>
<evidence type="ECO:0000256" key="6">
    <source>
        <dbReference type="ARBA" id="ARBA00023004"/>
    </source>
</evidence>
<comment type="catalytic activity">
    <reaction evidence="10">
        <text>holo-[cytochrome c] = apo-[cytochrome c] + heme b</text>
        <dbReference type="Rhea" id="RHEA:22648"/>
        <dbReference type="Rhea" id="RHEA-COMP:10725"/>
        <dbReference type="Rhea" id="RHEA-COMP:10726"/>
        <dbReference type="ChEBI" id="CHEBI:29950"/>
        <dbReference type="ChEBI" id="CHEBI:60344"/>
        <dbReference type="ChEBI" id="CHEBI:83739"/>
        <dbReference type="EC" id="4.4.1.17"/>
    </reaction>
</comment>
<dbReference type="PROSITE" id="PS00821">
    <property type="entry name" value="CYTO_HEME_LYASE_1"/>
    <property type="match status" value="1"/>
</dbReference>
<evidence type="ECO:0000313" key="13">
    <source>
        <dbReference type="Proteomes" id="UP000053664"/>
    </source>
</evidence>
<feature type="compositionally biased region" description="Basic and acidic residues" evidence="11">
    <location>
        <begin position="19"/>
        <end position="30"/>
    </location>
</feature>
<feature type="compositionally biased region" description="Polar residues" evidence="11">
    <location>
        <begin position="109"/>
        <end position="121"/>
    </location>
</feature>